<accession>A0AAW9K217</accession>
<evidence type="ECO:0000259" key="1">
    <source>
        <dbReference type="Pfam" id="PF06983"/>
    </source>
</evidence>
<dbReference type="AlphaFoldDB" id="A0AAW9K217"/>
<name>A0AAW9K217_CARML</name>
<dbReference type="SUPFAM" id="SSF54593">
    <property type="entry name" value="Glyoxalase/Bleomycin resistance protein/Dihydroxybiphenyl dioxygenase"/>
    <property type="match status" value="1"/>
</dbReference>
<proteinExistence type="predicted"/>
<dbReference type="GeneID" id="83605179"/>
<sequence>MTIGIYLNFKDNTKEVIHFYEKVFGSKCTDLMTYGQQPDESTHELDEKTKGLVMNASLEIEGDTVMFSDVPDFMGMDFIPGNNVTLVLETKDSEKLTAYFNGLLEGATKVMPLQKTFWSDSFGQLTDKFGISWSFNLTK</sequence>
<comment type="caution">
    <text evidence="2">The sequence shown here is derived from an EMBL/GenBank/DDBJ whole genome shotgun (WGS) entry which is preliminary data.</text>
</comment>
<gene>
    <name evidence="2" type="ORF">RAK27_09165</name>
</gene>
<evidence type="ECO:0000313" key="3">
    <source>
        <dbReference type="Proteomes" id="UP001290462"/>
    </source>
</evidence>
<keyword evidence="2" id="KW-0560">Oxidoreductase</keyword>
<dbReference type="EMBL" id="JAVBVO010000003">
    <property type="protein sequence ID" value="MDZ5758821.1"/>
    <property type="molecule type" value="Genomic_DNA"/>
</dbReference>
<dbReference type="Pfam" id="PF06983">
    <property type="entry name" value="3-dmu-9_3-mt"/>
    <property type="match status" value="1"/>
</dbReference>
<dbReference type="RefSeq" id="WP_010051479.1">
    <property type="nucleotide sequence ID" value="NZ_BJOJ01000039.1"/>
</dbReference>
<protein>
    <submittedName>
        <fullName evidence="2">Glyoxalase/bleomycin resistance/extradiol dioxygenase family protein</fullName>
    </submittedName>
</protein>
<dbReference type="CDD" id="cd06588">
    <property type="entry name" value="PhnB_like"/>
    <property type="match status" value="1"/>
</dbReference>
<organism evidence="2 3">
    <name type="scientific">Carnobacterium maltaromaticum</name>
    <name type="common">Carnobacterium piscicola</name>
    <dbReference type="NCBI Taxonomy" id="2751"/>
    <lineage>
        <taxon>Bacteria</taxon>
        <taxon>Bacillati</taxon>
        <taxon>Bacillota</taxon>
        <taxon>Bacilli</taxon>
        <taxon>Lactobacillales</taxon>
        <taxon>Carnobacteriaceae</taxon>
        <taxon>Carnobacterium</taxon>
    </lineage>
</organism>
<dbReference type="InterPro" id="IPR029068">
    <property type="entry name" value="Glyas_Bleomycin-R_OHBP_Dase"/>
</dbReference>
<reference evidence="2" key="1">
    <citation type="submission" date="2023-08" db="EMBL/GenBank/DDBJ databases">
        <title>Genomic characterization of piscicolin 126 produced by Carnobacterium maltaromaticum CM22 strain isolated from salmon (Salmo salar).</title>
        <authorList>
            <person name="Gonzalez-Gragera E."/>
            <person name="Garcia-Lopez J.D."/>
            <person name="Teso-Perez C."/>
            <person name="Gimenez-Hernandez I."/>
            <person name="Peralta-Sanchez J.M."/>
            <person name="Valdivia E."/>
            <person name="Montalban-Lopez M."/>
            <person name="Martin-Platero A.M."/>
            <person name="Banos A."/>
            <person name="Martinez-Bueno M."/>
        </authorList>
    </citation>
    <scope>NUCLEOTIDE SEQUENCE</scope>
    <source>
        <strain evidence="2">CM22</strain>
    </source>
</reference>
<dbReference type="GO" id="GO:0051213">
    <property type="term" value="F:dioxygenase activity"/>
    <property type="evidence" value="ECO:0007669"/>
    <property type="project" value="UniProtKB-KW"/>
</dbReference>
<keyword evidence="2" id="KW-0223">Dioxygenase</keyword>
<dbReference type="PANTHER" id="PTHR33990:SF1">
    <property type="entry name" value="PROTEIN YJDN"/>
    <property type="match status" value="1"/>
</dbReference>
<feature type="domain" description="PhnB-like" evidence="1">
    <location>
        <begin position="4"/>
        <end position="134"/>
    </location>
</feature>
<dbReference type="Gene3D" id="3.10.180.10">
    <property type="entry name" value="2,3-Dihydroxybiphenyl 1,2-Dioxygenase, domain 1"/>
    <property type="match status" value="1"/>
</dbReference>
<dbReference type="InterPro" id="IPR028973">
    <property type="entry name" value="PhnB-like"/>
</dbReference>
<evidence type="ECO:0000313" key="2">
    <source>
        <dbReference type="EMBL" id="MDZ5758821.1"/>
    </source>
</evidence>
<dbReference type="PANTHER" id="PTHR33990">
    <property type="entry name" value="PROTEIN YJDN-RELATED"/>
    <property type="match status" value="1"/>
</dbReference>
<dbReference type="Proteomes" id="UP001290462">
    <property type="component" value="Unassembled WGS sequence"/>
</dbReference>